<gene>
    <name evidence="2" type="ORF">GCM10018980_12810</name>
</gene>
<evidence type="ECO:0000256" key="1">
    <source>
        <dbReference type="SAM" id="MobiDB-lite"/>
    </source>
</evidence>
<comment type="caution">
    <text evidence="2">The sequence shown here is derived from an EMBL/GenBank/DDBJ whole genome shotgun (WGS) entry which is preliminary data.</text>
</comment>
<dbReference type="Proteomes" id="UP000619355">
    <property type="component" value="Unassembled WGS sequence"/>
</dbReference>
<dbReference type="EMBL" id="BNBF01000003">
    <property type="protein sequence ID" value="GHG39383.1"/>
    <property type="molecule type" value="Genomic_DNA"/>
</dbReference>
<feature type="region of interest" description="Disordered" evidence="1">
    <location>
        <begin position="56"/>
        <end position="97"/>
    </location>
</feature>
<evidence type="ECO:0000313" key="3">
    <source>
        <dbReference type="Proteomes" id="UP000619355"/>
    </source>
</evidence>
<sequence>MTTGLLRSSLTGTAGSKRGQHSLLDAHEAGDDVPGQRVGEGRLQVAARVGQADQRPVGGGIRVTRIPAPAHRGGVPLWRRPPRRCDGFRTSTRAGTP</sequence>
<proteinExistence type="predicted"/>
<accession>A0A919EU66</accession>
<dbReference type="AlphaFoldDB" id="A0A919EU66"/>
<evidence type="ECO:0000313" key="2">
    <source>
        <dbReference type="EMBL" id="GHG39383.1"/>
    </source>
</evidence>
<organism evidence="2 3">
    <name type="scientific">Streptomyces capoamus</name>
    <dbReference type="NCBI Taxonomy" id="68183"/>
    <lineage>
        <taxon>Bacteria</taxon>
        <taxon>Bacillati</taxon>
        <taxon>Actinomycetota</taxon>
        <taxon>Actinomycetes</taxon>
        <taxon>Kitasatosporales</taxon>
        <taxon>Streptomycetaceae</taxon>
        <taxon>Streptomyces</taxon>
    </lineage>
</organism>
<feature type="region of interest" description="Disordered" evidence="1">
    <location>
        <begin position="1"/>
        <end position="39"/>
    </location>
</feature>
<keyword evidence="3" id="KW-1185">Reference proteome</keyword>
<name>A0A919EU66_9ACTN</name>
<reference evidence="3" key="1">
    <citation type="journal article" date="2019" name="Int. J. Syst. Evol. Microbiol.">
        <title>The Global Catalogue of Microorganisms (GCM) 10K type strain sequencing project: providing services to taxonomists for standard genome sequencing and annotation.</title>
        <authorList>
            <consortium name="The Broad Institute Genomics Platform"/>
            <consortium name="The Broad Institute Genome Sequencing Center for Infectious Disease"/>
            <person name="Wu L."/>
            <person name="Ma J."/>
        </authorList>
    </citation>
    <scope>NUCLEOTIDE SEQUENCE [LARGE SCALE GENOMIC DNA]</scope>
    <source>
        <strain evidence="3">JCM 4253</strain>
    </source>
</reference>
<feature type="compositionally biased region" description="Low complexity" evidence="1">
    <location>
        <begin position="1"/>
        <end position="16"/>
    </location>
</feature>
<protein>
    <submittedName>
        <fullName evidence="2">Uncharacterized protein</fullName>
    </submittedName>
</protein>